<reference evidence="1" key="1">
    <citation type="submission" date="2020-10" db="EMBL/GenBank/DDBJ databases">
        <title>Ca. Dormibacterota MAGs.</title>
        <authorList>
            <person name="Montgomery K."/>
        </authorList>
    </citation>
    <scope>NUCLEOTIDE SEQUENCE [LARGE SCALE GENOMIC DNA]</scope>
    <source>
        <strain evidence="1">SC8812_S17_10</strain>
    </source>
</reference>
<dbReference type="PANTHER" id="PTHR48100:SF1">
    <property type="entry name" value="HISTIDINE PHOSPHATASE FAMILY PROTEIN-RELATED"/>
    <property type="match status" value="1"/>
</dbReference>
<dbReference type="AlphaFoldDB" id="A0A934NBC6"/>
<dbReference type="EMBL" id="JAEKNR010000217">
    <property type="protein sequence ID" value="MBJ7600724.1"/>
    <property type="molecule type" value="Genomic_DNA"/>
</dbReference>
<organism evidence="1 2">
    <name type="scientific">Candidatus Nephthysia bennettiae</name>
    <dbReference type="NCBI Taxonomy" id="3127016"/>
    <lineage>
        <taxon>Bacteria</taxon>
        <taxon>Bacillati</taxon>
        <taxon>Candidatus Dormiibacterota</taxon>
        <taxon>Candidatus Dormibacteria</taxon>
        <taxon>Candidatus Dormibacterales</taxon>
        <taxon>Candidatus Dormibacteraceae</taxon>
        <taxon>Candidatus Nephthysia</taxon>
    </lineage>
</organism>
<dbReference type="InterPro" id="IPR050275">
    <property type="entry name" value="PGM_Phosphatase"/>
</dbReference>
<gene>
    <name evidence="1" type="ORF">JF922_21975</name>
</gene>
<dbReference type="SMART" id="SM00855">
    <property type="entry name" value="PGAM"/>
    <property type="match status" value="1"/>
</dbReference>
<dbReference type="Pfam" id="PF00300">
    <property type="entry name" value="His_Phos_1"/>
    <property type="match status" value="1"/>
</dbReference>
<accession>A0A934NBC6</accession>
<comment type="caution">
    <text evidence="1">The sequence shown here is derived from an EMBL/GenBank/DDBJ whole genome shotgun (WGS) entry which is preliminary data.</text>
</comment>
<evidence type="ECO:0000313" key="1">
    <source>
        <dbReference type="EMBL" id="MBJ7600724.1"/>
    </source>
</evidence>
<dbReference type="RefSeq" id="WP_338204673.1">
    <property type="nucleotide sequence ID" value="NZ_JAEKNR010000217.1"/>
</dbReference>
<name>A0A934NBC6_9BACT</name>
<dbReference type="SUPFAM" id="SSF53254">
    <property type="entry name" value="Phosphoglycerate mutase-like"/>
    <property type="match status" value="1"/>
</dbReference>
<proteinExistence type="predicted"/>
<dbReference type="Gene3D" id="3.40.50.1240">
    <property type="entry name" value="Phosphoglycerate mutase-like"/>
    <property type="match status" value="1"/>
</dbReference>
<sequence>MLTRLYLIRHADVENPKRLLYGHLDGFPLSARGREQAAALGRQLRDRGLTRIVHSPLERALETASIINRQLPSPVALIPDAELREADFSRYLQGLPYWQIPVRRPLWFVHKARRGLVPGDEPTDRLGGRVIDVAKGLARERPGEPAAIVSHADPLQAAWVLFDGRPQNEREIYRKQVDRAGMLVVDFDEAGKALAVNYEPPPKVAEPQAAAPAASS</sequence>
<dbReference type="InterPro" id="IPR013078">
    <property type="entry name" value="His_Pase_superF_clade-1"/>
</dbReference>
<dbReference type="PANTHER" id="PTHR48100">
    <property type="entry name" value="BROAD-SPECIFICITY PHOSPHATASE YOR283W-RELATED"/>
    <property type="match status" value="1"/>
</dbReference>
<evidence type="ECO:0000313" key="2">
    <source>
        <dbReference type="Proteomes" id="UP000612893"/>
    </source>
</evidence>
<keyword evidence="2" id="KW-1185">Reference proteome</keyword>
<protein>
    <submittedName>
        <fullName evidence="1">Histidine phosphatase family protein</fullName>
    </submittedName>
</protein>
<dbReference type="InterPro" id="IPR029033">
    <property type="entry name" value="His_PPase_superfam"/>
</dbReference>
<dbReference type="Proteomes" id="UP000612893">
    <property type="component" value="Unassembled WGS sequence"/>
</dbReference>
<dbReference type="CDD" id="cd07067">
    <property type="entry name" value="HP_PGM_like"/>
    <property type="match status" value="1"/>
</dbReference>